<organism evidence="5 6">
    <name type="scientific">Dillenia turbinata</name>
    <dbReference type="NCBI Taxonomy" id="194707"/>
    <lineage>
        <taxon>Eukaryota</taxon>
        <taxon>Viridiplantae</taxon>
        <taxon>Streptophyta</taxon>
        <taxon>Embryophyta</taxon>
        <taxon>Tracheophyta</taxon>
        <taxon>Spermatophyta</taxon>
        <taxon>Magnoliopsida</taxon>
        <taxon>eudicotyledons</taxon>
        <taxon>Gunneridae</taxon>
        <taxon>Pentapetalae</taxon>
        <taxon>Dilleniales</taxon>
        <taxon>Dilleniaceae</taxon>
        <taxon>Dillenia</taxon>
    </lineage>
</organism>
<comment type="caution">
    <text evidence="5">The sequence shown here is derived from an EMBL/GenBank/DDBJ whole genome shotgun (WGS) entry which is preliminary data.</text>
</comment>
<dbReference type="InterPro" id="IPR029055">
    <property type="entry name" value="Ntn_hydrolases_N"/>
</dbReference>
<dbReference type="GO" id="GO:0005886">
    <property type="term" value="C:plasma membrane"/>
    <property type="evidence" value="ECO:0007669"/>
    <property type="project" value="TreeGrafter"/>
</dbReference>
<feature type="binding site" evidence="2">
    <location>
        <position position="106"/>
    </location>
    <ligand>
        <name>L-glutamate</name>
        <dbReference type="ChEBI" id="CHEBI:29985"/>
    </ligand>
</feature>
<dbReference type="SUPFAM" id="SSF56235">
    <property type="entry name" value="N-terminal nucleophile aminohydrolases (Ntn hydrolases)"/>
    <property type="match status" value="1"/>
</dbReference>
<name>A0AAN8V981_9MAGN</name>
<dbReference type="GO" id="GO:0103068">
    <property type="term" value="F:leukotriene C4 gamma-glutamyl transferase activity"/>
    <property type="evidence" value="ECO:0007669"/>
    <property type="project" value="UniProtKB-EC"/>
</dbReference>
<feature type="binding site" evidence="2">
    <location>
        <begin position="446"/>
        <end position="447"/>
    </location>
    <ligand>
        <name>L-glutamate</name>
        <dbReference type="ChEBI" id="CHEBI:29985"/>
    </ligand>
</feature>
<feature type="signal peptide" evidence="4">
    <location>
        <begin position="1"/>
        <end position="24"/>
    </location>
</feature>
<comment type="catalytic activity">
    <reaction evidence="3">
        <text>an N-terminal (5-L-glutamyl)-[peptide] + an alpha-amino acid = 5-L-glutamyl amino acid + an N-terminal L-alpha-aminoacyl-[peptide]</text>
        <dbReference type="Rhea" id="RHEA:23904"/>
        <dbReference type="Rhea" id="RHEA-COMP:9780"/>
        <dbReference type="Rhea" id="RHEA-COMP:9795"/>
        <dbReference type="ChEBI" id="CHEBI:77644"/>
        <dbReference type="ChEBI" id="CHEBI:78597"/>
        <dbReference type="ChEBI" id="CHEBI:78599"/>
        <dbReference type="ChEBI" id="CHEBI:78608"/>
        <dbReference type="EC" id="2.3.2.2"/>
    </reaction>
</comment>
<dbReference type="InterPro" id="IPR043137">
    <property type="entry name" value="GGT_ssub_C"/>
</dbReference>
<evidence type="ECO:0000256" key="2">
    <source>
        <dbReference type="PIRSR" id="PIRSR600101-2"/>
    </source>
</evidence>
<comment type="function">
    <text evidence="3">Cleaves the gamma-glutamyl peptide bond of glutathione and glutathione conjugates.</text>
</comment>
<dbReference type="AlphaFoldDB" id="A0AAN8V981"/>
<dbReference type="EC" id="2.3.2.2" evidence="3"/>
<feature type="binding site" evidence="2">
    <location>
        <begin position="394"/>
        <end position="396"/>
    </location>
    <ligand>
        <name>L-glutamate</name>
        <dbReference type="ChEBI" id="CHEBI:29985"/>
    </ligand>
</feature>
<dbReference type="Proteomes" id="UP001370490">
    <property type="component" value="Unassembled WGS sequence"/>
</dbReference>
<feature type="binding site" evidence="2">
    <location>
        <position position="418"/>
    </location>
    <ligand>
        <name>L-glutamate</name>
        <dbReference type="ChEBI" id="CHEBI:29985"/>
    </ligand>
</feature>
<evidence type="ECO:0000256" key="4">
    <source>
        <dbReference type="SAM" id="SignalP"/>
    </source>
</evidence>
<dbReference type="NCBIfam" id="TIGR00066">
    <property type="entry name" value="g_glut_trans"/>
    <property type="match status" value="1"/>
</dbReference>
<dbReference type="FunFam" id="3.60.20.40:FF:000001">
    <property type="entry name" value="Gamma-glutamyltranspeptidase 1"/>
    <property type="match status" value="1"/>
</dbReference>
<gene>
    <name evidence="5" type="ORF">RJ641_011251</name>
</gene>
<dbReference type="GO" id="GO:0006751">
    <property type="term" value="P:glutathione catabolic process"/>
    <property type="evidence" value="ECO:0007669"/>
    <property type="project" value="UniProtKB-UniRule"/>
</dbReference>
<sequence length="582" mass="62910">PMVSWPKISLLCYALLLSTLSLTALDHPATRRGKVVRTRNGVVAADDGRCSRIGRDALSQGGHAIDAAVATALCLGVVGPASSGIGGGDFLLVRLASGKVQAFDFRESAPMLASENMFTRNATRKATGALSIAVPGQLAGLHKVWKLYGKLPWKRLVRPAARLASGGFKITPYLHMQMVEVESRILADKGLRKTFAPNGKLLRPGDTCYNKKLGKTFRTIAKKGIEAFYNGSIGLKLVSDVQKLGGILKMEDLQSYQVKMREPVSSKIGGLKILGMPPPSSGGAVIALILNILAQFGGPLGVTDPLGFHRLVEALKHAFAARMNLGDPDFVDVSQVLSNMTSPKFARELKKKIHDNKTFDSSYYASRWNQIYDHGTSHISIVDSERNAVAMTCTVNAYFGSRLLSESTGIILNNEMDDFSIPENFRKECPPPAPANFIRPGKRPLSSMSPTIVLKDGQLKAVLGASGGVRIIAGTLEVFINHFLKGMDPISSVTAPRIYHQLFPNVVEYENLTTAYGDHFELPAGIRKDLQNKGHVLKSLPLGTMCQLILQKFRAVKGDGKITSSKLVAASDPRKGGYPAGY</sequence>
<keyword evidence="3" id="KW-0012">Acyltransferase</keyword>
<comment type="catalytic activity">
    <reaction evidence="3">
        <text>an S-substituted glutathione + H2O = an S-substituted L-cysteinylglycine + L-glutamate</text>
        <dbReference type="Rhea" id="RHEA:59468"/>
        <dbReference type="ChEBI" id="CHEBI:15377"/>
        <dbReference type="ChEBI" id="CHEBI:29985"/>
        <dbReference type="ChEBI" id="CHEBI:90779"/>
        <dbReference type="ChEBI" id="CHEBI:143103"/>
        <dbReference type="EC" id="3.4.19.13"/>
    </reaction>
</comment>
<feature type="active site" description="Nucleophile" evidence="1">
    <location>
        <position position="376"/>
    </location>
</feature>
<dbReference type="Gene3D" id="3.60.20.40">
    <property type="match status" value="1"/>
</dbReference>
<dbReference type="PANTHER" id="PTHR11686">
    <property type="entry name" value="GAMMA GLUTAMYL TRANSPEPTIDASE"/>
    <property type="match status" value="1"/>
</dbReference>
<comment type="catalytic activity">
    <reaction evidence="3">
        <text>glutathione + H2O = L-cysteinylglycine + L-glutamate</text>
        <dbReference type="Rhea" id="RHEA:28807"/>
        <dbReference type="ChEBI" id="CHEBI:15377"/>
        <dbReference type="ChEBI" id="CHEBI:29985"/>
        <dbReference type="ChEBI" id="CHEBI:57925"/>
        <dbReference type="ChEBI" id="CHEBI:61694"/>
        <dbReference type="EC" id="3.4.19.13"/>
    </reaction>
</comment>
<keyword evidence="6" id="KW-1185">Reference proteome</keyword>
<proteinExistence type="predicted"/>
<dbReference type="FunFam" id="1.10.246.130:FF:000001">
    <property type="entry name" value="Gamma-glutamyltransferase 5 isoform 1"/>
    <property type="match status" value="1"/>
</dbReference>
<dbReference type="EC" id="3.4.19.13" evidence="3"/>
<evidence type="ECO:0000256" key="1">
    <source>
        <dbReference type="PIRSR" id="PIRSR600101-1"/>
    </source>
</evidence>
<feature type="binding site" evidence="2">
    <location>
        <position position="468"/>
    </location>
    <ligand>
        <name>L-glutamate</name>
        <dbReference type="ChEBI" id="CHEBI:29985"/>
    </ligand>
</feature>
<dbReference type="PRINTS" id="PR01210">
    <property type="entry name" value="GGTRANSPTASE"/>
</dbReference>
<dbReference type="PANTHER" id="PTHR11686:SF34">
    <property type="entry name" value="GLUTATHIONE HYDROLASE 1-RELATED"/>
    <property type="match status" value="1"/>
</dbReference>
<dbReference type="Pfam" id="PF01019">
    <property type="entry name" value="G_glu_transpept"/>
    <property type="match status" value="1"/>
</dbReference>
<keyword evidence="3" id="KW-0808">Transferase</keyword>
<evidence type="ECO:0000313" key="5">
    <source>
        <dbReference type="EMBL" id="KAK6922947.1"/>
    </source>
</evidence>
<dbReference type="GO" id="GO:0036374">
    <property type="term" value="F:glutathione hydrolase activity"/>
    <property type="evidence" value="ECO:0007669"/>
    <property type="project" value="UniProtKB-UniRule"/>
</dbReference>
<keyword evidence="4" id="KW-0732">Signal</keyword>
<evidence type="ECO:0000256" key="3">
    <source>
        <dbReference type="RuleBase" id="RU368068"/>
    </source>
</evidence>
<comment type="pathway">
    <text evidence="3">Sulfur metabolism; glutathione metabolism.</text>
</comment>
<protein>
    <recommendedName>
        <fullName evidence="3">Glutathione hydrolase</fullName>
        <ecNumber evidence="3">2.3.2.2</ecNumber>
        <ecNumber evidence="3">3.4.19.13</ecNumber>
    </recommendedName>
    <alternativeName>
        <fullName evidence="3">Gamma-glutamyltransferase</fullName>
    </alternativeName>
    <alternativeName>
        <fullName evidence="3">Gamma-glutamyltranspeptidase</fullName>
    </alternativeName>
</protein>
<reference evidence="5 6" key="1">
    <citation type="submission" date="2023-12" db="EMBL/GenBank/DDBJ databases">
        <title>A high-quality genome assembly for Dillenia turbinata (Dilleniales).</title>
        <authorList>
            <person name="Chanderbali A."/>
        </authorList>
    </citation>
    <scope>NUCLEOTIDE SEQUENCE [LARGE SCALE GENOMIC DNA]</scope>
    <source>
        <strain evidence="5">LSX21</strain>
        <tissue evidence="5">Leaf</tissue>
    </source>
</reference>
<feature type="chain" id="PRO_5042885861" description="Glutathione hydrolase" evidence="4">
    <location>
        <begin position="25"/>
        <end position="582"/>
    </location>
</feature>
<feature type="non-terminal residue" evidence="5">
    <location>
        <position position="1"/>
    </location>
</feature>
<dbReference type="InterPro" id="IPR000101">
    <property type="entry name" value="GGT_peptidase"/>
</dbReference>
<dbReference type="EMBL" id="JBAMMX010000018">
    <property type="protein sequence ID" value="KAK6922947.1"/>
    <property type="molecule type" value="Genomic_DNA"/>
</dbReference>
<accession>A0AAN8V981</accession>
<dbReference type="InterPro" id="IPR043138">
    <property type="entry name" value="GGT_lsub"/>
</dbReference>
<keyword evidence="3" id="KW-0378">Hydrolase</keyword>
<dbReference type="Gene3D" id="1.10.246.130">
    <property type="match status" value="1"/>
</dbReference>
<evidence type="ECO:0000313" key="6">
    <source>
        <dbReference type="Proteomes" id="UP001370490"/>
    </source>
</evidence>